<dbReference type="InterPro" id="IPR022226">
    <property type="entry name" value="DUF3752"/>
</dbReference>
<evidence type="ECO:0000313" key="4">
    <source>
        <dbReference type="Proteomes" id="UP001385951"/>
    </source>
</evidence>
<feature type="compositionally biased region" description="Basic and acidic residues" evidence="1">
    <location>
        <begin position="209"/>
        <end position="222"/>
    </location>
</feature>
<keyword evidence="4" id="KW-1185">Reference proteome</keyword>
<evidence type="ECO:0000259" key="2">
    <source>
        <dbReference type="Pfam" id="PF12572"/>
    </source>
</evidence>
<reference evidence="3 4" key="1">
    <citation type="submission" date="2022-09" db="EMBL/GenBank/DDBJ databases">
        <authorList>
            <person name="Palmer J.M."/>
        </authorList>
    </citation>
    <scope>NUCLEOTIDE SEQUENCE [LARGE SCALE GENOMIC DNA]</scope>
    <source>
        <strain evidence="3 4">DSM 7382</strain>
    </source>
</reference>
<comment type="caution">
    <text evidence="3">The sequence shown here is derived from an EMBL/GenBank/DDBJ whole genome shotgun (WGS) entry which is preliminary data.</text>
</comment>
<feature type="compositionally biased region" description="Basic and acidic residues" evidence="1">
    <location>
        <begin position="140"/>
        <end position="164"/>
    </location>
</feature>
<gene>
    <name evidence="3" type="ORF">QCA50_008383</name>
</gene>
<dbReference type="InterPro" id="IPR046331">
    <property type="entry name" value="GPAM1-like"/>
</dbReference>
<dbReference type="Proteomes" id="UP001385951">
    <property type="component" value="Unassembled WGS sequence"/>
</dbReference>
<organism evidence="3 4">
    <name type="scientific">Cerrena zonata</name>
    <dbReference type="NCBI Taxonomy" id="2478898"/>
    <lineage>
        <taxon>Eukaryota</taxon>
        <taxon>Fungi</taxon>
        <taxon>Dikarya</taxon>
        <taxon>Basidiomycota</taxon>
        <taxon>Agaricomycotina</taxon>
        <taxon>Agaricomycetes</taxon>
        <taxon>Polyporales</taxon>
        <taxon>Cerrenaceae</taxon>
        <taxon>Cerrena</taxon>
    </lineage>
</organism>
<evidence type="ECO:0000256" key="1">
    <source>
        <dbReference type="SAM" id="MobiDB-lite"/>
    </source>
</evidence>
<feature type="region of interest" description="Disordered" evidence="1">
    <location>
        <begin position="1"/>
        <end position="164"/>
    </location>
</feature>
<evidence type="ECO:0000313" key="3">
    <source>
        <dbReference type="EMBL" id="KAK7688013.1"/>
    </source>
</evidence>
<sequence length="332" mass="36445">MIGPDIPPEFLQGNRSTTPDDEQEAGPSLPPASSIGPEIPTHLVNRSTTPDEEQDGPIGPSIPPEVLTRPTVPAPPSQPEDEEEDDYAPALPPELLAARAGPSKAPSASASSRRPVGPSFPSRYDAYDEDSDDEDGVQEFLEKEERRRKQIEEASKPKALKREEWMLVPPSSSDLLSNIDPTKLKKSRQFARSTGQGRDVDNSLWTETPAERQQRLADEVAGKRRRAVNADPDADPEAIAEARKKRKYDEEIRKGVDEHTRKNRGAALVQQHQSKGGKEKKGDDDGPPAIWDHGRDMGLGGRLVDDKTRNKFIQEARGLGDRFGTGKSGGFL</sequence>
<feature type="region of interest" description="Disordered" evidence="1">
    <location>
        <begin position="186"/>
        <end position="303"/>
    </location>
</feature>
<dbReference type="Pfam" id="PF12572">
    <property type="entry name" value="DUF3752"/>
    <property type="match status" value="1"/>
</dbReference>
<feature type="domain" description="DUF3752" evidence="2">
    <location>
        <begin position="169"/>
        <end position="324"/>
    </location>
</feature>
<dbReference type="EMBL" id="JASBNA010000011">
    <property type="protein sequence ID" value="KAK7688013.1"/>
    <property type="molecule type" value="Genomic_DNA"/>
</dbReference>
<name>A0AAW0G2S6_9APHY</name>
<accession>A0AAW0G2S6</accession>
<dbReference type="PANTHER" id="PTHR46370">
    <property type="entry name" value="GPALPP MOTIFS-CONTAINING PROTEIN 1"/>
    <property type="match status" value="1"/>
</dbReference>
<protein>
    <recommendedName>
        <fullName evidence="2">DUF3752 domain-containing protein</fullName>
    </recommendedName>
</protein>
<feature type="compositionally biased region" description="Acidic residues" evidence="1">
    <location>
        <begin position="127"/>
        <end position="137"/>
    </location>
</feature>
<proteinExistence type="predicted"/>
<dbReference type="PANTHER" id="PTHR46370:SF1">
    <property type="entry name" value="GPALPP MOTIFS-CONTAINING PROTEIN 1"/>
    <property type="match status" value="1"/>
</dbReference>
<dbReference type="AlphaFoldDB" id="A0AAW0G2S6"/>
<feature type="compositionally biased region" description="Low complexity" evidence="1">
    <location>
        <begin position="93"/>
        <end position="119"/>
    </location>
</feature>
<feature type="compositionally biased region" description="Basic and acidic residues" evidence="1">
    <location>
        <begin position="247"/>
        <end position="260"/>
    </location>
</feature>